<keyword evidence="2" id="KW-0560">Oxidoreductase</keyword>
<proteinExistence type="predicted"/>
<evidence type="ECO:0000313" key="2">
    <source>
        <dbReference type="EMBL" id="AWR21016.1"/>
    </source>
</evidence>
<dbReference type="GO" id="GO:0004497">
    <property type="term" value="F:monooxygenase activity"/>
    <property type="evidence" value="ECO:0007669"/>
    <property type="project" value="UniProtKB-KW"/>
</dbReference>
<reference evidence="2 3" key="1">
    <citation type="submission" date="2017-10" db="EMBL/GenBank/DDBJ databases">
        <title>Genome of an Actinobacterium that displays light-enhanced growth.</title>
        <authorList>
            <person name="Maresca J.A."/>
            <person name="Hempel P."/>
            <person name="Shevchenko O."/>
            <person name="Miller K.J."/>
            <person name="Hahn M.W."/>
        </authorList>
    </citation>
    <scope>NUCLEOTIDE SEQUENCE [LARGE SCALE GENOMIC DNA]</scope>
    <source>
        <strain evidence="2 3">MWH-Mo1</strain>
    </source>
</reference>
<dbReference type="CDD" id="cd18722">
    <property type="entry name" value="PIN_NicB-like"/>
    <property type="match status" value="1"/>
</dbReference>
<dbReference type="EC" id="1.14.13.163" evidence="2"/>
<feature type="domain" description="NYN" evidence="1">
    <location>
        <begin position="8"/>
        <end position="194"/>
    </location>
</feature>
<dbReference type="EMBL" id="CP023994">
    <property type="protein sequence ID" value="AWR21016.1"/>
    <property type="molecule type" value="Genomic_DNA"/>
</dbReference>
<accession>A0A2Z3RYK0</accession>
<dbReference type="RefSeq" id="WP_110232906.1">
    <property type="nucleotide sequence ID" value="NZ_CP023994.1"/>
</dbReference>
<dbReference type="Proteomes" id="UP000246894">
    <property type="component" value="Chromosome"/>
</dbReference>
<evidence type="ECO:0000313" key="3">
    <source>
        <dbReference type="Proteomes" id="UP000246894"/>
    </source>
</evidence>
<dbReference type="OrthoDB" id="9809421at2"/>
<dbReference type="KEGG" id="aum:AURMO_00399"/>
<keyword evidence="3" id="KW-1185">Reference proteome</keyword>
<name>A0A2Z3RYK0_9MICO</name>
<gene>
    <name evidence="2" type="ORF">AURMO_00399</name>
</gene>
<dbReference type="InterPro" id="IPR021139">
    <property type="entry name" value="NYN"/>
</dbReference>
<evidence type="ECO:0000259" key="1">
    <source>
        <dbReference type="Pfam" id="PF01936"/>
    </source>
</evidence>
<keyword evidence="2" id="KW-0503">Monooxygenase</keyword>
<dbReference type="AlphaFoldDB" id="A0A2Z3RYK0"/>
<organism evidence="2 3">
    <name type="scientific">Aurantimicrobium photophilum</name>
    <dbReference type="NCBI Taxonomy" id="1987356"/>
    <lineage>
        <taxon>Bacteria</taxon>
        <taxon>Bacillati</taxon>
        <taxon>Actinomycetota</taxon>
        <taxon>Actinomycetes</taxon>
        <taxon>Micrococcales</taxon>
        <taxon>Microbacteriaceae</taxon>
        <taxon>Aurantimicrobium</taxon>
    </lineage>
</organism>
<sequence length="226" mass="25506">MQAKPSAIVYVDAFNLYYGSLLGTEYKWVDLEALFDRLLPDYKVKEIYYFTAQLQAKANPRDPGAPLRQKTYLNALTTLKRVKVVFGNFMVHPSSAPKRRKSRIWGIKMPKTWSFGRGVKIWKVEEKGSDVSLGTRMTLDAARSEADLYVMVSSDSDLAPTVEMIRLETQAKLAHIPPHPKLSKRLNACDFEFTVRISRGALRESQLPSNVILPKTGAVISKPSGW</sequence>
<protein>
    <submittedName>
        <fullName evidence="2">6-hydroxy-3-succinoylpyridine 3-monooxygenase HspA</fullName>
        <ecNumber evidence="2">1.14.13.163</ecNumber>
    </submittedName>
</protein>
<dbReference type="Gene3D" id="3.40.50.1010">
    <property type="entry name" value="5'-nuclease"/>
    <property type="match status" value="1"/>
</dbReference>
<dbReference type="GO" id="GO:0004540">
    <property type="term" value="F:RNA nuclease activity"/>
    <property type="evidence" value="ECO:0007669"/>
    <property type="project" value="InterPro"/>
</dbReference>
<dbReference type="Pfam" id="PF01936">
    <property type="entry name" value="NYN"/>
    <property type="match status" value="1"/>
</dbReference>